<feature type="region of interest" description="Disordered" evidence="12">
    <location>
        <begin position="1097"/>
        <end position="1123"/>
    </location>
</feature>
<dbReference type="InterPro" id="IPR006171">
    <property type="entry name" value="TOPRIM_dom"/>
</dbReference>
<dbReference type="InterPro" id="IPR013826">
    <property type="entry name" value="Topo_IA_cen_sub3"/>
</dbReference>
<dbReference type="InterPro" id="IPR014001">
    <property type="entry name" value="Helicase_ATP-bd"/>
</dbReference>
<evidence type="ECO:0000256" key="10">
    <source>
        <dbReference type="ARBA" id="ARBA00023235"/>
    </source>
</evidence>
<dbReference type="PANTHER" id="PTHR11390">
    <property type="entry name" value="PROKARYOTIC DNA TOPOISOMERASE"/>
    <property type="match status" value="1"/>
</dbReference>
<evidence type="ECO:0000259" key="15">
    <source>
        <dbReference type="PROSITE" id="PS51194"/>
    </source>
</evidence>
<dbReference type="Pfam" id="PF00270">
    <property type="entry name" value="DEAD"/>
    <property type="match status" value="1"/>
</dbReference>
<dbReference type="CDD" id="cd00268">
    <property type="entry name" value="DEADc"/>
    <property type="match status" value="1"/>
</dbReference>
<feature type="domain" description="Topo IA-type catalytic" evidence="16">
    <location>
        <begin position="576"/>
        <end position="1045"/>
    </location>
</feature>
<dbReference type="GO" id="GO:0003917">
    <property type="term" value="F:DNA topoisomerase type I (single strand cut, ATP-independent) activity"/>
    <property type="evidence" value="ECO:0007669"/>
    <property type="project" value="UniProtKB-EC"/>
</dbReference>
<dbReference type="Pfam" id="PF01131">
    <property type="entry name" value="Topoisom_bac"/>
    <property type="match status" value="1"/>
</dbReference>
<comment type="catalytic activity">
    <reaction evidence="1 11">
        <text>ATP-independent breakage of single-stranded DNA, followed by passage and rejoining.</text>
        <dbReference type="EC" id="5.6.2.1"/>
    </reaction>
</comment>
<dbReference type="InterPro" id="IPR013824">
    <property type="entry name" value="Topo_IA_cen_sub1"/>
</dbReference>
<evidence type="ECO:0000256" key="9">
    <source>
        <dbReference type="ARBA" id="ARBA00023125"/>
    </source>
</evidence>
<sequence length="1123" mass="125458">MNAPNYEEKDPYRLKNQIRAWHTDGSTTAIPHPYATYAEAGLAQPLLSAFKTAGFQAPTGSGKTLGFLVPAYRWMNSGQGVGVQTLILAPTRELATQIHDEAVKFASASGCSSACVYGGQPKREQLPAVRAGAPILVATPGRLNDFLEYKDINLGGVGYCVFDEADRMLDMGFEPQIRDIMKKVPKRRQTLMFSATWPEEVQQLAHDFLNMPVHVQVGNPSSLSANEDISQQVWMLNSSDDKDAALVEALQLYGGPGQRILVFVAMKKQCDMLMRMLRKYGISADTMHSDKDQQQREEALQQFKSGETSVLIATDVAARGLDIKGVTMVINYDSANSTEDHVHRIGRTGRAGQKGCSVTFLTKSGEDAWKAIGIAEVMQKAGCTVPPEMKQVVDRMLWRRQQSQMNDQRWDNLPKVLMVAEKPSVAKLIAEFLSGGRMRFRKGQSRAVQIYEFNSWFPPAHQQCRIMQTSTIGHVFGLDFKDNRPKDIVDLFQDPCKKTIEDNTAKNRIVEHFQELAAEADYLALWLDCDKEGENICFEVISLCENVPVDNIYRAQFSALTEPELKGAYNNLGRPDKLAAQAVDARQELDLKIGCIFTRLMTRQYLRHAIDKFRLRDQTCLSYGPCQTPTLWFCVERHKEIQSFQRQEFFKPKASVTMEGWPLEFDWLEGQTFDAGRVQGLKSRSSSAKQAVVKELRSQIKTLRKPVGLNTVQLLKAASTGLGMSPVQCMKVAEHLYTSGYISYPRTETTRYSDTFDLHAALREQADHPAWGKTVSHLLRQGQIRNPKTGRDVGDHPPITPMKAAPRDEFSKGSEWRLYDFITRHFIASLMSDVEYEEKALIVNLAGEDFAYTFHEMRERGFLFAMPWKTKDLNLNEIDWAMPRLAPGSRLSVEEVWVESDFTKPPDYLKESELVALMDKHGIGTDASIPQHIENICNRNYVMVCGPGEDGQRGERIPKGGKKGKGKGKKGKDGKGQGERPQSRHMVPTALGLSFCAAFEELDAELCRPPIRAYMEKQCAQVAEGILNKEDVVNENIKLFETKFLSFRNRISQLDKFFVSKEVANTMGYRGADWGGGNSQWGGANGGWAGNGGGWGGGHGGWGGNGDGARVWKSGSGRGKGRN</sequence>
<evidence type="ECO:0000259" key="13">
    <source>
        <dbReference type="PROSITE" id="PS50880"/>
    </source>
</evidence>
<evidence type="ECO:0000256" key="8">
    <source>
        <dbReference type="ARBA" id="ARBA00023029"/>
    </source>
</evidence>
<dbReference type="GO" id="GO:0006265">
    <property type="term" value="P:DNA topological change"/>
    <property type="evidence" value="ECO:0007669"/>
    <property type="project" value="InterPro"/>
</dbReference>
<dbReference type="SMART" id="SM00437">
    <property type="entry name" value="TOP1Ac"/>
    <property type="match status" value="1"/>
</dbReference>
<dbReference type="InterPro" id="IPR023405">
    <property type="entry name" value="Topo_IA_core_domain"/>
</dbReference>
<name>A0AA36HWX8_9DINO</name>
<evidence type="ECO:0000256" key="6">
    <source>
        <dbReference type="ARBA" id="ARBA00022806"/>
    </source>
</evidence>
<comment type="similarity">
    <text evidence="2 11">Belongs to the type IA topoisomerase family.</text>
</comment>
<evidence type="ECO:0000313" key="17">
    <source>
        <dbReference type="EMBL" id="CAJ1376132.1"/>
    </source>
</evidence>
<evidence type="ECO:0000256" key="12">
    <source>
        <dbReference type="SAM" id="MobiDB-lite"/>
    </source>
</evidence>
<reference evidence="17" key="1">
    <citation type="submission" date="2023-08" db="EMBL/GenBank/DDBJ databases">
        <authorList>
            <person name="Chen Y."/>
            <person name="Shah S."/>
            <person name="Dougan E. K."/>
            <person name="Thang M."/>
            <person name="Chan C."/>
        </authorList>
    </citation>
    <scope>NUCLEOTIDE SEQUENCE</scope>
</reference>
<dbReference type="InterPro" id="IPR013497">
    <property type="entry name" value="Topo_IA_cen"/>
</dbReference>
<feature type="region of interest" description="Disordered" evidence="12">
    <location>
        <begin position="949"/>
        <end position="984"/>
    </location>
</feature>
<dbReference type="InterPro" id="IPR011545">
    <property type="entry name" value="DEAD/DEAH_box_helicase_dom"/>
</dbReference>
<dbReference type="InterPro" id="IPR003602">
    <property type="entry name" value="Topo_IA_DNA-bd_dom"/>
</dbReference>
<dbReference type="GO" id="GO:0006281">
    <property type="term" value="P:DNA repair"/>
    <property type="evidence" value="ECO:0007669"/>
    <property type="project" value="TreeGrafter"/>
</dbReference>
<dbReference type="InterPro" id="IPR034144">
    <property type="entry name" value="TOPRIM_TopoIII"/>
</dbReference>
<dbReference type="Gene3D" id="3.40.50.300">
    <property type="entry name" value="P-loop containing nucleotide triphosphate hydrolases"/>
    <property type="match status" value="2"/>
</dbReference>
<dbReference type="Pfam" id="PF01751">
    <property type="entry name" value="Toprim"/>
    <property type="match status" value="1"/>
</dbReference>
<dbReference type="SUPFAM" id="SSF52540">
    <property type="entry name" value="P-loop containing nucleoside triphosphate hydrolases"/>
    <property type="match status" value="1"/>
</dbReference>
<evidence type="ECO:0000259" key="16">
    <source>
        <dbReference type="PROSITE" id="PS52039"/>
    </source>
</evidence>
<dbReference type="Gene3D" id="1.10.290.10">
    <property type="entry name" value="Topoisomerase I, domain 4"/>
    <property type="match status" value="1"/>
</dbReference>
<dbReference type="InterPro" id="IPR001650">
    <property type="entry name" value="Helicase_C-like"/>
</dbReference>
<feature type="domain" description="Helicase C-terminal" evidence="15">
    <location>
        <begin position="245"/>
        <end position="393"/>
    </location>
</feature>
<dbReference type="GO" id="GO:0005634">
    <property type="term" value="C:nucleus"/>
    <property type="evidence" value="ECO:0007669"/>
    <property type="project" value="TreeGrafter"/>
</dbReference>
<accession>A0AA36HWX8</accession>
<dbReference type="InterPro" id="IPR000629">
    <property type="entry name" value="RNA-helicase_DEAD-box_CS"/>
</dbReference>
<dbReference type="SMART" id="SM00436">
    <property type="entry name" value="TOP1Bc"/>
    <property type="match status" value="1"/>
</dbReference>
<dbReference type="Gene3D" id="2.70.20.10">
    <property type="entry name" value="Topoisomerase I, domain 3"/>
    <property type="match status" value="1"/>
</dbReference>
<dbReference type="InterPro" id="IPR027417">
    <property type="entry name" value="P-loop_NTPase"/>
</dbReference>
<dbReference type="Pfam" id="PF00271">
    <property type="entry name" value="Helicase_C"/>
    <property type="match status" value="1"/>
</dbReference>
<dbReference type="GO" id="GO:0005524">
    <property type="term" value="F:ATP binding"/>
    <property type="evidence" value="ECO:0007669"/>
    <property type="project" value="UniProtKB-KW"/>
</dbReference>
<dbReference type="EC" id="5.6.2.1" evidence="3 11"/>
<evidence type="ECO:0000256" key="1">
    <source>
        <dbReference type="ARBA" id="ARBA00000213"/>
    </source>
</evidence>
<dbReference type="EMBL" id="CAUJNA010000364">
    <property type="protein sequence ID" value="CAJ1376132.1"/>
    <property type="molecule type" value="Genomic_DNA"/>
</dbReference>
<dbReference type="Proteomes" id="UP001178507">
    <property type="component" value="Unassembled WGS sequence"/>
</dbReference>
<keyword evidence="5" id="KW-0378">Hydrolase</keyword>
<dbReference type="CDD" id="cd00186">
    <property type="entry name" value="TOP1Ac"/>
    <property type="match status" value="1"/>
</dbReference>
<keyword evidence="4" id="KW-0547">Nucleotide-binding</keyword>
<dbReference type="PROSITE" id="PS00396">
    <property type="entry name" value="TOPO_IA_1"/>
    <property type="match status" value="1"/>
</dbReference>
<feature type="compositionally biased region" description="Gly residues" evidence="12">
    <location>
        <begin position="1097"/>
        <end position="1107"/>
    </location>
</feature>
<gene>
    <name evidence="17" type="ORF">EVOR1521_LOCUS5262</name>
</gene>
<dbReference type="SUPFAM" id="SSF56712">
    <property type="entry name" value="Prokaryotic type I DNA topoisomerase"/>
    <property type="match status" value="1"/>
</dbReference>
<comment type="caution">
    <text evidence="17">The sequence shown here is derived from an EMBL/GenBank/DDBJ whole genome shotgun (WGS) entry which is preliminary data.</text>
</comment>
<dbReference type="PROSITE" id="PS52039">
    <property type="entry name" value="TOPO_IA_2"/>
    <property type="match status" value="1"/>
</dbReference>
<dbReference type="GO" id="GO:0004386">
    <property type="term" value="F:helicase activity"/>
    <property type="evidence" value="ECO:0007669"/>
    <property type="project" value="UniProtKB-KW"/>
</dbReference>
<dbReference type="Gene3D" id="3.40.50.140">
    <property type="match status" value="1"/>
</dbReference>
<keyword evidence="18" id="KW-1185">Reference proteome</keyword>
<dbReference type="PROSITE" id="PS51194">
    <property type="entry name" value="HELICASE_CTER"/>
    <property type="match status" value="1"/>
</dbReference>
<feature type="compositionally biased region" description="Basic and acidic residues" evidence="12">
    <location>
        <begin position="971"/>
        <end position="982"/>
    </location>
</feature>
<keyword evidence="7" id="KW-0067">ATP-binding</keyword>
<dbReference type="CDD" id="cd03362">
    <property type="entry name" value="TOPRIM_TopoIA_TopoIII"/>
    <property type="match status" value="1"/>
</dbReference>
<dbReference type="InterPro" id="IPR003601">
    <property type="entry name" value="Topo_IA_2"/>
</dbReference>
<dbReference type="PROSITE" id="PS50880">
    <property type="entry name" value="TOPRIM"/>
    <property type="match status" value="1"/>
</dbReference>
<dbReference type="GO" id="GO:0003677">
    <property type="term" value="F:DNA binding"/>
    <property type="evidence" value="ECO:0007669"/>
    <property type="project" value="UniProtKB-KW"/>
</dbReference>
<evidence type="ECO:0000313" key="18">
    <source>
        <dbReference type="Proteomes" id="UP001178507"/>
    </source>
</evidence>
<comment type="function">
    <text evidence="11">Introduces a single-strand break via transesterification at a target site in duplex DNA. Releases the supercoiling and torsional tension of DNA introduced during the DNA replication and transcription by transiently cleaving and rejoining one strand of the DNA duplex. The scissile phosphodiester is attacked by the catalytic tyrosine of the enzyme, resulting in the formation of a DNA-(5'-phosphotyrosyl)-enzyme intermediate and the expulsion of a 3'-OH DNA strand.</text>
</comment>
<dbReference type="SMART" id="SM00490">
    <property type="entry name" value="HELICc"/>
    <property type="match status" value="1"/>
</dbReference>
<evidence type="ECO:0000256" key="4">
    <source>
        <dbReference type="ARBA" id="ARBA00022741"/>
    </source>
</evidence>
<dbReference type="SMART" id="SM00487">
    <property type="entry name" value="DEXDc"/>
    <property type="match status" value="1"/>
</dbReference>
<feature type="region of interest" description="Disordered" evidence="12">
    <location>
        <begin position="785"/>
        <end position="806"/>
    </location>
</feature>
<dbReference type="InterPro" id="IPR000380">
    <property type="entry name" value="Topo_IA"/>
</dbReference>
<feature type="compositionally biased region" description="Basic residues" evidence="12">
    <location>
        <begin position="959"/>
        <end position="970"/>
    </location>
</feature>
<dbReference type="FunFam" id="1.10.290.10:FF:000001">
    <property type="entry name" value="DNA topoisomerase"/>
    <property type="match status" value="1"/>
</dbReference>
<keyword evidence="9 11" id="KW-0238">DNA-binding</keyword>
<evidence type="ECO:0000256" key="7">
    <source>
        <dbReference type="ARBA" id="ARBA00022840"/>
    </source>
</evidence>
<evidence type="ECO:0000256" key="2">
    <source>
        <dbReference type="ARBA" id="ARBA00009446"/>
    </source>
</evidence>
<protein>
    <recommendedName>
        <fullName evidence="3 11">DNA topoisomerase</fullName>
        <ecNumber evidence="3 11">5.6.2.1</ecNumber>
    </recommendedName>
</protein>
<evidence type="ECO:0000259" key="14">
    <source>
        <dbReference type="PROSITE" id="PS51192"/>
    </source>
</evidence>
<evidence type="ECO:0000256" key="11">
    <source>
        <dbReference type="RuleBase" id="RU362092"/>
    </source>
</evidence>
<dbReference type="AlphaFoldDB" id="A0AA36HWX8"/>
<evidence type="ECO:0000256" key="3">
    <source>
        <dbReference type="ARBA" id="ARBA00012891"/>
    </source>
</evidence>
<organism evidence="17 18">
    <name type="scientific">Effrenium voratum</name>
    <dbReference type="NCBI Taxonomy" id="2562239"/>
    <lineage>
        <taxon>Eukaryota</taxon>
        <taxon>Sar</taxon>
        <taxon>Alveolata</taxon>
        <taxon>Dinophyceae</taxon>
        <taxon>Suessiales</taxon>
        <taxon>Symbiodiniaceae</taxon>
        <taxon>Effrenium</taxon>
    </lineage>
</organism>
<proteinExistence type="inferred from homology"/>
<dbReference type="CDD" id="cd18787">
    <property type="entry name" value="SF2_C_DEAD"/>
    <property type="match status" value="1"/>
</dbReference>
<keyword evidence="8 11" id="KW-0799">Topoisomerase</keyword>
<evidence type="ECO:0000256" key="5">
    <source>
        <dbReference type="ARBA" id="ARBA00022801"/>
    </source>
</evidence>
<keyword evidence="6" id="KW-0347">Helicase</keyword>
<feature type="domain" description="Helicase ATP-binding" evidence="14">
    <location>
        <begin position="44"/>
        <end position="215"/>
    </location>
</feature>
<dbReference type="PRINTS" id="PR00417">
    <property type="entry name" value="PRTPISMRASEI"/>
</dbReference>
<dbReference type="PROSITE" id="PS00039">
    <property type="entry name" value="DEAD_ATP_HELICASE"/>
    <property type="match status" value="1"/>
</dbReference>
<dbReference type="GO" id="GO:0006310">
    <property type="term" value="P:DNA recombination"/>
    <property type="evidence" value="ECO:0007669"/>
    <property type="project" value="TreeGrafter"/>
</dbReference>
<dbReference type="Gene3D" id="1.10.460.10">
    <property type="entry name" value="Topoisomerase I, domain 2"/>
    <property type="match status" value="1"/>
</dbReference>
<dbReference type="PROSITE" id="PS51192">
    <property type="entry name" value="HELICASE_ATP_BIND_1"/>
    <property type="match status" value="1"/>
</dbReference>
<dbReference type="SMART" id="SM00493">
    <property type="entry name" value="TOPRIM"/>
    <property type="match status" value="1"/>
</dbReference>
<keyword evidence="10 11" id="KW-0413">Isomerase</keyword>
<feature type="domain" description="Toprim" evidence="13">
    <location>
        <begin position="415"/>
        <end position="560"/>
    </location>
</feature>
<dbReference type="PANTHER" id="PTHR11390:SF20">
    <property type="entry name" value="DNA TOPOISOMERASE 3-BETA-1"/>
    <property type="match status" value="1"/>
</dbReference>
<dbReference type="GO" id="GO:0016787">
    <property type="term" value="F:hydrolase activity"/>
    <property type="evidence" value="ECO:0007669"/>
    <property type="project" value="UniProtKB-KW"/>
</dbReference>
<dbReference type="InterPro" id="IPR013825">
    <property type="entry name" value="Topo_IA_cen_sub2"/>
</dbReference>
<dbReference type="InterPro" id="IPR044742">
    <property type="entry name" value="DEAD/DEAH_RhlB"/>
</dbReference>
<dbReference type="InterPro" id="IPR023406">
    <property type="entry name" value="Topo_IA_AS"/>
</dbReference>